<evidence type="ECO:0000256" key="5">
    <source>
        <dbReference type="ARBA" id="ARBA00022741"/>
    </source>
</evidence>
<keyword evidence="4 9" id="KW-0812">Transmembrane</keyword>
<evidence type="ECO:0000256" key="3">
    <source>
        <dbReference type="ARBA" id="ARBA00022475"/>
    </source>
</evidence>
<dbReference type="SMART" id="SM00382">
    <property type="entry name" value="AAA"/>
    <property type="match status" value="1"/>
</dbReference>
<dbReference type="PANTHER" id="PTHR43394:SF1">
    <property type="entry name" value="ATP-BINDING CASSETTE SUB-FAMILY B MEMBER 10, MITOCHONDRIAL"/>
    <property type="match status" value="1"/>
</dbReference>
<keyword evidence="5" id="KW-0547">Nucleotide-binding</keyword>
<dbReference type="InterPro" id="IPR003439">
    <property type="entry name" value="ABC_transporter-like_ATP-bd"/>
</dbReference>
<feature type="transmembrane region" description="Helical" evidence="9">
    <location>
        <begin position="277"/>
        <end position="298"/>
    </location>
</feature>
<dbReference type="RefSeq" id="WP_161129199.1">
    <property type="nucleotide sequence ID" value="NZ_WWTM01000014.1"/>
</dbReference>
<keyword evidence="8 9" id="KW-0472">Membrane</keyword>
<dbReference type="InterPro" id="IPR003593">
    <property type="entry name" value="AAA+_ATPase"/>
</dbReference>
<evidence type="ECO:0000256" key="6">
    <source>
        <dbReference type="ARBA" id="ARBA00022840"/>
    </source>
</evidence>
<dbReference type="PROSITE" id="PS00211">
    <property type="entry name" value="ABC_TRANSPORTER_1"/>
    <property type="match status" value="1"/>
</dbReference>
<dbReference type="GO" id="GO:0016887">
    <property type="term" value="F:ATP hydrolysis activity"/>
    <property type="evidence" value="ECO:0007669"/>
    <property type="project" value="InterPro"/>
</dbReference>
<protein>
    <submittedName>
        <fullName evidence="12">ATP-binding cassette domain-containing protein</fullName>
    </submittedName>
</protein>
<keyword evidence="6 12" id="KW-0067">ATP-binding</keyword>
<dbReference type="Pfam" id="PF00664">
    <property type="entry name" value="ABC_membrane"/>
    <property type="match status" value="1"/>
</dbReference>
<evidence type="ECO:0000256" key="9">
    <source>
        <dbReference type="SAM" id="Phobius"/>
    </source>
</evidence>
<dbReference type="Gene3D" id="1.20.1560.10">
    <property type="entry name" value="ABC transporter type 1, transmembrane domain"/>
    <property type="match status" value="1"/>
</dbReference>
<dbReference type="GO" id="GO:0015421">
    <property type="term" value="F:ABC-type oligopeptide transporter activity"/>
    <property type="evidence" value="ECO:0007669"/>
    <property type="project" value="TreeGrafter"/>
</dbReference>
<dbReference type="FunFam" id="3.40.50.300:FF:000221">
    <property type="entry name" value="Multidrug ABC transporter ATP-binding protein"/>
    <property type="match status" value="1"/>
</dbReference>
<dbReference type="InterPro" id="IPR027417">
    <property type="entry name" value="P-loop_NTPase"/>
</dbReference>
<feature type="domain" description="ABC transmembrane type-1" evidence="11">
    <location>
        <begin position="24"/>
        <end position="306"/>
    </location>
</feature>
<dbReference type="CDD" id="cd07346">
    <property type="entry name" value="ABC_6TM_exporters"/>
    <property type="match status" value="1"/>
</dbReference>
<dbReference type="PROSITE" id="PS50893">
    <property type="entry name" value="ABC_TRANSPORTER_2"/>
    <property type="match status" value="1"/>
</dbReference>
<dbReference type="Proteomes" id="UP000604383">
    <property type="component" value="Unassembled WGS sequence"/>
</dbReference>
<evidence type="ECO:0000313" key="12">
    <source>
        <dbReference type="EMBL" id="MZH56179.1"/>
    </source>
</evidence>
<evidence type="ECO:0000259" key="10">
    <source>
        <dbReference type="PROSITE" id="PS50893"/>
    </source>
</evidence>
<keyword evidence="2" id="KW-0813">Transport</keyword>
<dbReference type="AlphaFoldDB" id="A0AB36B6L6"/>
<comment type="subcellular location">
    <subcellularLocation>
        <location evidence="1">Cell membrane</location>
        <topology evidence="1">Multi-pass membrane protein</topology>
    </subcellularLocation>
</comment>
<organism evidence="12 13">
    <name type="scientific">Clostridium innocuum</name>
    <dbReference type="NCBI Taxonomy" id="1522"/>
    <lineage>
        <taxon>Bacteria</taxon>
        <taxon>Bacillati</taxon>
        <taxon>Bacillota</taxon>
        <taxon>Clostridia</taxon>
        <taxon>Eubacteriales</taxon>
        <taxon>Clostridiaceae</taxon>
        <taxon>Clostridium</taxon>
    </lineage>
</organism>
<evidence type="ECO:0000256" key="8">
    <source>
        <dbReference type="ARBA" id="ARBA00023136"/>
    </source>
</evidence>
<gene>
    <name evidence="12" type="ORF">GT664_10515</name>
</gene>
<dbReference type="Pfam" id="PF00005">
    <property type="entry name" value="ABC_tran"/>
    <property type="match status" value="1"/>
</dbReference>
<evidence type="ECO:0000259" key="11">
    <source>
        <dbReference type="PROSITE" id="PS50929"/>
    </source>
</evidence>
<dbReference type="GO" id="GO:0005886">
    <property type="term" value="C:plasma membrane"/>
    <property type="evidence" value="ECO:0007669"/>
    <property type="project" value="UniProtKB-SubCell"/>
</dbReference>
<dbReference type="InterPro" id="IPR011527">
    <property type="entry name" value="ABC1_TM_dom"/>
</dbReference>
<evidence type="ECO:0000256" key="2">
    <source>
        <dbReference type="ARBA" id="ARBA00022448"/>
    </source>
</evidence>
<comment type="caution">
    <text evidence="12">The sequence shown here is derived from an EMBL/GenBank/DDBJ whole genome shotgun (WGS) entry which is preliminary data.</text>
</comment>
<evidence type="ECO:0000256" key="1">
    <source>
        <dbReference type="ARBA" id="ARBA00004651"/>
    </source>
</evidence>
<evidence type="ECO:0000256" key="4">
    <source>
        <dbReference type="ARBA" id="ARBA00022692"/>
    </source>
</evidence>
<feature type="transmembrane region" description="Helical" evidence="9">
    <location>
        <begin position="248"/>
        <end position="271"/>
    </location>
</feature>
<keyword evidence="7 9" id="KW-1133">Transmembrane helix</keyword>
<sequence>MEQKRTRLSYVFTLARGERGKLGVGMLLAVLCSALSLIPYLVVYQILLLIIQNEVTFGAMAMWACIGIAAAIGQAILMSFAGICSHVAAFNTMHKIKVKVLEHISRFNLGFFQERSPGQIKTTLFDDVDRVEQFLAHSTLELAQAIVVPLMMFIFMLRLHWVMALVMLIPMVLGIAIPMMMVGNYPDMSAELAEDTEKLNASANEFITAMPVIKMYHLTAEKFEQYRNALHLYTTCWKKMCVSSCNPLSIALVVLDSAILFTLPFGGWLYLKGSLPVASYLLFILLTMCFFTSFLNLVTIVMQSMELGSGLDNIKKIMDMDEMKSGSKALKKDGCYGIDFENVTFNYTGGGKDALTSVNLYLEPGTINAFVGPSGAGKTTAVQLLGRYWDTTSGTIKIGGVPITDLKTENLMDLTAFVFQDVFLLEDTLLENIRMGTNASEEEVRQAAQAAQIDDFIMGLPKGYQTRIGDEGVKLSGGQQQRISIARAILKDAPIVVFDEATSYSDIENEHKIQLALQNLLKGKTTIMIAHRLHTIRDADKIVVFQDGTVAEQGTHQELVEKGGVYGRMWEIYTQATIGKEAV</sequence>
<dbReference type="Gene3D" id="3.40.50.300">
    <property type="entry name" value="P-loop containing nucleotide triphosphate hydrolases"/>
    <property type="match status" value="1"/>
</dbReference>
<name>A0AB36B6L6_CLOIN</name>
<evidence type="ECO:0000256" key="7">
    <source>
        <dbReference type="ARBA" id="ARBA00022989"/>
    </source>
</evidence>
<proteinExistence type="predicted"/>
<dbReference type="PANTHER" id="PTHR43394">
    <property type="entry name" value="ATP-DEPENDENT PERMEASE MDL1, MITOCHONDRIAL"/>
    <property type="match status" value="1"/>
</dbReference>
<evidence type="ECO:0000313" key="13">
    <source>
        <dbReference type="Proteomes" id="UP000604383"/>
    </source>
</evidence>
<accession>A0AB36B6L6</accession>
<dbReference type="PROSITE" id="PS50929">
    <property type="entry name" value="ABC_TM1F"/>
    <property type="match status" value="1"/>
</dbReference>
<feature type="transmembrane region" description="Helical" evidence="9">
    <location>
        <begin position="161"/>
        <end position="182"/>
    </location>
</feature>
<reference evidence="12" key="1">
    <citation type="journal article" date="2019" name="Nat. Med.">
        <title>A library of human gut bacterial isolates paired with longitudinal multiomics data enables mechanistic microbiome research.</title>
        <authorList>
            <person name="Poyet M."/>
            <person name="Groussin M."/>
            <person name="Gibbons S.M."/>
            <person name="Avila-Pacheco J."/>
            <person name="Jiang X."/>
            <person name="Kearney S.M."/>
            <person name="Perrotta A.R."/>
            <person name="Berdy B."/>
            <person name="Zhao S."/>
            <person name="Lieberman T.D."/>
            <person name="Swanson P.K."/>
            <person name="Smith M."/>
            <person name="Roesemann S."/>
            <person name="Alexander J.E."/>
            <person name="Rich S.A."/>
            <person name="Livny J."/>
            <person name="Vlamakis H."/>
            <person name="Clish C."/>
            <person name="Bullock K."/>
            <person name="Deik A."/>
            <person name="Scott J."/>
            <person name="Pierce K.A."/>
            <person name="Xavier R.J."/>
            <person name="Alm E.J."/>
        </authorList>
    </citation>
    <scope>NUCLEOTIDE SEQUENCE</scope>
    <source>
        <strain evidence="12">BIOML-A12</strain>
    </source>
</reference>
<keyword evidence="3" id="KW-1003">Cell membrane</keyword>
<feature type="transmembrane region" description="Helical" evidence="9">
    <location>
        <begin position="57"/>
        <end position="90"/>
    </location>
</feature>
<dbReference type="GO" id="GO:0005524">
    <property type="term" value="F:ATP binding"/>
    <property type="evidence" value="ECO:0007669"/>
    <property type="project" value="UniProtKB-KW"/>
</dbReference>
<dbReference type="InterPro" id="IPR036640">
    <property type="entry name" value="ABC1_TM_sf"/>
</dbReference>
<dbReference type="SUPFAM" id="SSF90123">
    <property type="entry name" value="ABC transporter transmembrane region"/>
    <property type="match status" value="1"/>
</dbReference>
<feature type="transmembrane region" description="Helical" evidence="9">
    <location>
        <begin position="26"/>
        <end position="51"/>
    </location>
</feature>
<feature type="domain" description="ABC transporter" evidence="10">
    <location>
        <begin position="338"/>
        <end position="572"/>
    </location>
</feature>
<dbReference type="InterPro" id="IPR017871">
    <property type="entry name" value="ABC_transporter-like_CS"/>
</dbReference>
<dbReference type="SUPFAM" id="SSF52540">
    <property type="entry name" value="P-loop containing nucleoside triphosphate hydrolases"/>
    <property type="match status" value="1"/>
</dbReference>
<dbReference type="EMBL" id="WWTN01000016">
    <property type="protein sequence ID" value="MZH56179.1"/>
    <property type="molecule type" value="Genomic_DNA"/>
</dbReference>
<dbReference type="InterPro" id="IPR039421">
    <property type="entry name" value="Type_1_exporter"/>
</dbReference>